<dbReference type="InterPro" id="IPR002833">
    <property type="entry name" value="PTH2"/>
</dbReference>
<dbReference type="GO" id="GO:0004045">
    <property type="term" value="F:peptidyl-tRNA hydrolase activity"/>
    <property type="evidence" value="ECO:0007669"/>
    <property type="project" value="UniProtKB-EC"/>
</dbReference>
<dbReference type="Gene3D" id="3.40.1490.10">
    <property type="entry name" value="Bit1"/>
    <property type="match status" value="1"/>
</dbReference>
<protein>
    <recommendedName>
        <fullName evidence="1">peptidyl-tRNA hydrolase</fullName>
        <ecNumber evidence="1">3.1.1.29</ecNumber>
    </recommendedName>
</protein>
<organism evidence="4 5">
    <name type="scientific">Parelaphostrongylus tenuis</name>
    <name type="common">Meningeal worm</name>
    <dbReference type="NCBI Taxonomy" id="148309"/>
    <lineage>
        <taxon>Eukaryota</taxon>
        <taxon>Metazoa</taxon>
        <taxon>Ecdysozoa</taxon>
        <taxon>Nematoda</taxon>
        <taxon>Chromadorea</taxon>
        <taxon>Rhabditida</taxon>
        <taxon>Rhabditina</taxon>
        <taxon>Rhabditomorpha</taxon>
        <taxon>Strongyloidea</taxon>
        <taxon>Metastrongylidae</taxon>
        <taxon>Parelaphostrongylus</taxon>
    </lineage>
</organism>
<proteinExistence type="predicted"/>
<accession>A0AAD5MXM4</accession>
<comment type="caution">
    <text evidence="4">The sequence shown here is derived from an EMBL/GenBank/DDBJ whole genome shotgun (WGS) entry which is preliminary data.</text>
</comment>
<dbReference type="PANTHER" id="PTHR46194">
    <property type="entry name" value="PEPTIDYL-TRNA HYDROLASE PTRHD1-RELATED"/>
    <property type="match status" value="1"/>
</dbReference>
<evidence type="ECO:0000313" key="5">
    <source>
        <dbReference type="Proteomes" id="UP001196413"/>
    </source>
</evidence>
<keyword evidence="5" id="KW-1185">Reference proteome</keyword>
<dbReference type="EC" id="3.1.1.29" evidence="1"/>
<reference evidence="4" key="1">
    <citation type="submission" date="2021-06" db="EMBL/GenBank/DDBJ databases">
        <title>Parelaphostrongylus tenuis whole genome reference sequence.</title>
        <authorList>
            <person name="Garwood T.J."/>
            <person name="Larsen P.A."/>
            <person name="Fountain-Jones N.M."/>
            <person name="Garbe J.R."/>
            <person name="Macchietto M.G."/>
            <person name="Kania S.A."/>
            <person name="Gerhold R.W."/>
            <person name="Richards J.E."/>
            <person name="Wolf T.M."/>
        </authorList>
    </citation>
    <scope>NUCLEOTIDE SEQUENCE</scope>
    <source>
        <strain evidence="4">MNPRO001-30</strain>
        <tissue evidence="4">Meninges</tissue>
    </source>
</reference>
<dbReference type="AlphaFoldDB" id="A0AAD5MXM4"/>
<dbReference type="PANTHER" id="PTHR46194:SF1">
    <property type="entry name" value="PEPTIDYL-TRNA HYDROLASE PTRHD1-RELATED"/>
    <property type="match status" value="1"/>
</dbReference>
<dbReference type="Proteomes" id="UP001196413">
    <property type="component" value="Unassembled WGS sequence"/>
</dbReference>
<dbReference type="Pfam" id="PF01981">
    <property type="entry name" value="PTH2"/>
    <property type="match status" value="1"/>
</dbReference>
<dbReference type="InterPro" id="IPR042237">
    <property type="entry name" value="PTRHD1"/>
</dbReference>
<dbReference type="EMBL" id="JAHQIW010002949">
    <property type="protein sequence ID" value="KAJ1356857.1"/>
    <property type="molecule type" value="Genomic_DNA"/>
</dbReference>
<keyword evidence="2" id="KW-0378">Hydrolase</keyword>
<dbReference type="InterPro" id="IPR023476">
    <property type="entry name" value="Pep_tRNA_hydro_II_dom_sf"/>
</dbReference>
<gene>
    <name evidence="4" type="ORF">KIN20_014695</name>
</gene>
<comment type="catalytic activity">
    <reaction evidence="3">
        <text>an N-acyl-L-alpha-aminoacyl-tRNA + H2O = an N-acyl-L-amino acid + a tRNA + H(+)</text>
        <dbReference type="Rhea" id="RHEA:54448"/>
        <dbReference type="Rhea" id="RHEA-COMP:10123"/>
        <dbReference type="Rhea" id="RHEA-COMP:13883"/>
        <dbReference type="ChEBI" id="CHEBI:15377"/>
        <dbReference type="ChEBI" id="CHEBI:15378"/>
        <dbReference type="ChEBI" id="CHEBI:59874"/>
        <dbReference type="ChEBI" id="CHEBI:78442"/>
        <dbReference type="ChEBI" id="CHEBI:138191"/>
        <dbReference type="EC" id="3.1.1.29"/>
    </reaction>
</comment>
<evidence type="ECO:0000256" key="1">
    <source>
        <dbReference type="ARBA" id="ARBA00013260"/>
    </source>
</evidence>
<evidence type="ECO:0000256" key="3">
    <source>
        <dbReference type="ARBA" id="ARBA00048707"/>
    </source>
</evidence>
<evidence type="ECO:0000313" key="4">
    <source>
        <dbReference type="EMBL" id="KAJ1356857.1"/>
    </source>
</evidence>
<name>A0AAD5MXM4_PARTN</name>
<sequence>MSSHSGGYVMYLVLRRDLMSSLGWPLGAVCTQAAHAASAAMWLFRNDPNTLEYTKDLDSMRKITLGVQSEAELLEVRKTLESCDIDHKVWIEDDQPVCIALKPYRKENVKQALKGLSLF</sequence>
<dbReference type="SUPFAM" id="SSF102462">
    <property type="entry name" value="Peptidyl-tRNA hydrolase II"/>
    <property type="match status" value="1"/>
</dbReference>
<evidence type="ECO:0000256" key="2">
    <source>
        <dbReference type="ARBA" id="ARBA00022801"/>
    </source>
</evidence>